<dbReference type="Gene3D" id="2.40.170.20">
    <property type="entry name" value="TonB-dependent receptor, beta-barrel domain"/>
    <property type="match status" value="1"/>
</dbReference>
<evidence type="ECO:0000256" key="13">
    <source>
        <dbReference type="PROSITE-ProRule" id="PRU10144"/>
    </source>
</evidence>
<evidence type="ECO:0000256" key="10">
    <source>
        <dbReference type="ARBA" id="ARBA00023136"/>
    </source>
</evidence>
<dbReference type="PROSITE" id="PS01156">
    <property type="entry name" value="TONB_DEPENDENT_REC_2"/>
    <property type="match status" value="1"/>
</dbReference>
<protein>
    <submittedName>
        <fullName evidence="18">TonB-dependent receptor</fullName>
    </submittedName>
</protein>
<evidence type="ECO:0000259" key="17">
    <source>
        <dbReference type="Pfam" id="PF07715"/>
    </source>
</evidence>
<keyword evidence="4" id="KW-0410">Iron transport</keyword>
<dbReference type="RefSeq" id="WP_189767260.1">
    <property type="nucleotide sequence ID" value="NZ_BNCK01000001.1"/>
</dbReference>
<feature type="domain" description="TonB-dependent receptor-like beta-barrel" evidence="16">
    <location>
        <begin position="163"/>
        <end position="662"/>
    </location>
</feature>
<comment type="similarity">
    <text evidence="12 14">Belongs to the TonB-dependent receptor family.</text>
</comment>
<evidence type="ECO:0000256" key="15">
    <source>
        <dbReference type="SAM" id="SignalP"/>
    </source>
</evidence>
<keyword evidence="18" id="KW-0675">Receptor</keyword>
<dbReference type="PROSITE" id="PS52016">
    <property type="entry name" value="TONB_DEPENDENT_REC_3"/>
    <property type="match status" value="1"/>
</dbReference>
<dbReference type="Pfam" id="PF07715">
    <property type="entry name" value="Plug"/>
    <property type="match status" value="1"/>
</dbReference>
<organism evidence="18 19">
    <name type="scientific">Thalassotalea marina</name>
    <dbReference type="NCBI Taxonomy" id="1673741"/>
    <lineage>
        <taxon>Bacteria</taxon>
        <taxon>Pseudomonadati</taxon>
        <taxon>Pseudomonadota</taxon>
        <taxon>Gammaproteobacteria</taxon>
        <taxon>Alteromonadales</taxon>
        <taxon>Colwelliaceae</taxon>
        <taxon>Thalassotalea</taxon>
    </lineage>
</organism>
<keyword evidence="3 12" id="KW-1134">Transmembrane beta strand</keyword>
<dbReference type="PANTHER" id="PTHR32552:SF81">
    <property type="entry name" value="TONB-DEPENDENT OUTER MEMBRANE RECEPTOR"/>
    <property type="match status" value="1"/>
</dbReference>
<accession>A0A919EGZ3</accession>
<evidence type="ECO:0000256" key="14">
    <source>
        <dbReference type="RuleBase" id="RU003357"/>
    </source>
</evidence>
<keyword evidence="6 15" id="KW-0732">Signal</keyword>
<feature type="domain" description="TonB-dependent receptor plug" evidence="17">
    <location>
        <begin position="45"/>
        <end position="151"/>
    </location>
</feature>
<evidence type="ECO:0000256" key="5">
    <source>
        <dbReference type="ARBA" id="ARBA00022692"/>
    </source>
</evidence>
<evidence type="ECO:0000256" key="12">
    <source>
        <dbReference type="PROSITE-ProRule" id="PRU01360"/>
    </source>
</evidence>
<dbReference type="SUPFAM" id="SSF56935">
    <property type="entry name" value="Porins"/>
    <property type="match status" value="1"/>
</dbReference>
<sequence length="705" mass="79123">MNFKCSQISTALICALSGLSLFSHATDTVDIERIEVTGDFKQQTIQQISSSVQVFDEKNISERNAVHLENLLNSAANVNYTAGASRGRFVQIRGIGLRSQFVDPVNPPVGMVIDGINYSGLGGSSLLFDTQQAEIYRGPQGTRFGADALAGMIHIKTNEAGSDTSNKLLLGVGNYDSWQAGVAFGKDITTDTAFRVSAYQAKSDGSVDNAYLNTETQDQDEQLLRFKLSSQLSNNWQSQLTGHYINIDNGYDGFTLDNSRTSIADQPGEDIQESFAFAWKNTYTGLSNVDIALTLTSLNADSLYSFDVDWVCNDPKQAKLCEAGLHDWGFSYFDEYERERTDNSAELVLSSKDKSWVTGVYYQSKEEDLFRQYTGLDQDFSSNYQIENVAIYGQKEFTLNDKLTLIAGARLENYQIDYIDNNGYVKSTDDTMLGAKLALEYQLNDHTMTYASMTRGYTVGGINGEALAKAKEDGVEQSFFEQNDLFESEYLLSTELGIKGLIPEQNIAYRLAAFYMHRDDMQLKSYKEYPAGDDKEPTFVGYIGNAASGVNYGVELEVSYQVTDNLSWQTALGWLDTKIEDYVNADGQSQNGRDQAQAPRYTYSTQVRYSVNNALSLSVSVEGKDEYFFSDSHDEKAEHVNLVNANVNYQINDVEFTLWIRNAFERDYATRGFRFGNDPRDYYAPHTYLQFAEPRMFGLNMNYSF</sequence>
<dbReference type="Proteomes" id="UP000623842">
    <property type="component" value="Unassembled WGS sequence"/>
</dbReference>
<feature type="chain" id="PRO_5037978266" evidence="15">
    <location>
        <begin position="26"/>
        <end position="705"/>
    </location>
</feature>
<keyword evidence="11 12" id="KW-0998">Cell outer membrane</keyword>
<dbReference type="InterPro" id="IPR000531">
    <property type="entry name" value="Beta-barrel_TonB"/>
</dbReference>
<evidence type="ECO:0000256" key="2">
    <source>
        <dbReference type="ARBA" id="ARBA00022448"/>
    </source>
</evidence>
<evidence type="ECO:0000259" key="16">
    <source>
        <dbReference type="Pfam" id="PF00593"/>
    </source>
</evidence>
<keyword evidence="5 12" id="KW-0812">Transmembrane</keyword>
<comment type="caution">
    <text evidence="18">The sequence shown here is derived from an EMBL/GenBank/DDBJ whole genome shotgun (WGS) entry which is preliminary data.</text>
</comment>
<dbReference type="EMBL" id="BNCK01000001">
    <property type="protein sequence ID" value="GHF81684.1"/>
    <property type="molecule type" value="Genomic_DNA"/>
</dbReference>
<keyword evidence="8" id="KW-0406">Ion transport</keyword>
<evidence type="ECO:0000256" key="7">
    <source>
        <dbReference type="ARBA" id="ARBA00023004"/>
    </source>
</evidence>
<feature type="short sequence motif" description="TonB C-terminal box" evidence="13">
    <location>
        <begin position="688"/>
        <end position="705"/>
    </location>
</feature>
<keyword evidence="10 12" id="KW-0472">Membrane</keyword>
<dbReference type="AlphaFoldDB" id="A0A919EGZ3"/>
<name>A0A919EGZ3_9GAMM</name>
<dbReference type="InterPro" id="IPR012910">
    <property type="entry name" value="Plug_dom"/>
</dbReference>
<dbReference type="InterPro" id="IPR039426">
    <property type="entry name" value="TonB-dep_rcpt-like"/>
</dbReference>
<reference evidence="18" key="2">
    <citation type="submission" date="2020-09" db="EMBL/GenBank/DDBJ databases">
        <authorList>
            <person name="Sun Q."/>
            <person name="Kim S."/>
        </authorList>
    </citation>
    <scope>NUCLEOTIDE SEQUENCE</scope>
    <source>
        <strain evidence="18">KCTC 42731</strain>
    </source>
</reference>
<dbReference type="GO" id="GO:0006826">
    <property type="term" value="P:iron ion transport"/>
    <property type="evidence" value="ECO:0007669"/>
    <property type="project" value="UniProtKB-KW"/>
</dbReference>
<keyword evidence="7" id="KW-0408">Iron</keyword>
<proteinExistence type="inferred from homology"/>
<keyword evidence="9 14" id="KW-0798">TonB box</keyword>
<evidence type="ECO:0000256" key="6">
    <source>
        <dbReference type="ARBA" id="ARBA00022729"/>
    </source>
</evidence>
<keyword evidence="2 12" id="KW-0813">Transport</keyword>
<evidence type="ECO:0000256" key="11">
    <source>
        <dbReference type="ARBA" id="ARBA00023237"/>
    </source>
</evidence>
<comment type="subcellular location">
    <subcellularLocation>
        <location evidence="1 12">Cell outer membrane</location>
        <topology evidence="1 12">Multi-pass membrane protein</topology>
    </subcellularLocation>
</comment>
<dbReference type="GO" id="GO:0009279">
    <property type="term" value="C:cell outer membrane"/>
    <property type="evidence" value="ECO:0007669"/>
    <property type="project" value="UniProtKB-SubCell"/>
</dbReference>
<evidence type="ECO:0000256" key="3">
    <source>
        <dbReference type="ARBA" id="ARBA00022452"/>
    </source>
</evidence>
<dbReference type="Pfam" id="PF00593">
    <property type="entry name" value="TonB_dep_Rec_b-barrel"/>
    <property type="match status" value="1"/>
</dbReference>
<reference evidence="18" key="1">
    <citation type="journal article" date="2014" name="Int. J. Syst. Evol. Microbiol.">
        <title>Complete genome sequence of Corynebacterium casei LMG S-19264T (=DSM 44701T), isolated from a smear-ripened cheese.</title>
        <authorList>
            <consortium name="US DOE Joint Genome Institute (JGI-PGF)"/>
            <person name="Walter F."/>
            <person name="Albersmeier A."/>
            <person name="Kalinowski J."/>
            <person name="Ruckert C."/>
        </authorList>
    </citation>
    <scope>NUCLEOTIDE SEQUENCE</scope>
    <source>
        <strain evidence="18">KCTC 42731</strain>
    </source>
</reference>
<feature type="signal peptide" evidence="15">
    <location>
        <begin position="1"/>
        <end position="25"/>
    </location>
</feature>
<dbReference type="InterPro" id="IPR036942">
    <property type="entry name" value="Beta-barrel_TonB_sf"/>
</dbReference>
<dbReference type="InterPro" id="IPR010917">
    <property type="entry name" value="TonB_rcpt_CS"/>
</dbReference>
<evidence type="ECO:0000313" key="18">
    <source>
        <dbReference type="EMBL" id="GHF81684.1"/>
    </source>
</evidence>
<evidence type="ECO:0000256" key="4">
    <source>
        <dbReference type="ARBA" id="ARBA00022496"/>
    </source>
</evidence>
<evidence type="ECO:0000256" key="9">
    <source>
        <dbReference type="ARBA" id="ARBA00023077"/>
    </source>
</evidence>
<dbReference type="PANTHER" id="PTHR32552">
    <property type="entry name" value="FERRICHROME IRON RECEPTOR-RELATED"/>
    <property type="match status" value="1"/>
</dbReference>
<keyword evidence="19" id="KW-1185">Reference proteome</keyword>
<evidence type="ECO:0000256" key="8">
    <source>
        <dbReference type="ARBA" id="ARBA00023065"/>
    </source>
</evidence>
<evidence type="ECO:0000256" key="1">
    <source>
        <dbReference type="ARBA" id="ARBA00004571"/>
    </source>
</evidence>
<gene>
    <name evidence="18" type="ORF">GCM10017161_06440</name>
</gene>
<evidence type="ECO:0000313" key="19">
    <source>
        <dbReference type="Proteomes" id="UP000623842"/>
    </source>
</evidence>